<gene>
    <name evidence="8" type="ORF">WA026_003153</name>
</gene>
<feature type="signal peptide" evidence="6">
    <location>
        <begin position="1"/>
        <end position="18"/>
    </location>
</feature>
<feature type="transmembrane region" description="Helical" evidence="5">
    <location>
        <begin position="387"/>
        <end position="408"/>
    </location>
</feature>
<evidence type="ECO:0000313" key="9">
    <source>
        <dbReference type="Proteomes" id="UP001431783"/>
    </source>
</evidence>
<feature type="domain" description="G-protein coupled receptors family 2 profile 2" evidence="7">
    <location>
        <begin position="317"/>
        <end position="508"/>
    </location>
</feature>
<keyword evidence="4 5" id="KW-0472">Membrane</keyword>
<evidence type="ECO:0000256" key="4">
    <source>
        <dbReference type="ARBA" id="ARBA00023136"/>
    </source>
</evidence>
<dbReference type="PROSITE" id="PS50261">
    <property type="entry name" value="G_PROTEIN_RECEP_F2_4"/>
    <property type="match status" value="1"/>
</dbReference>
<evidence type="ECO:0000259" key="7">
    <source>
        <dbReference type="PROSITE" id="PS50261"/>
    </source>
</evidence>
<proteinExistence type="predicted"/>
<feature type="chain" id="PRO_5043497791" description="G-protein coupled receptors family 2 profile 2 domain-containing protein" evidence="6">
    <location>
        <begin position="19"/>
        <end position="554"/>
    </location>
</feature>
<dbReference type="GO" id="GO:0004930">
    <property type="term" value="F:G protein-coupled receptor activity"/>
    <property type="evidence" value="ECO:0007669"/>
    <property type="project" value="InterPro"/>
</dbReference>
<dbReference type="Gene3D" id="1.20.1070.10">
    <property type="entry name" value="Rhodopsin 7-helix transmembrane proteins"/>
    <property type="match status" value="1"/>
</dbReference>
<accession>A0AAW1TH64</accession>
<dbReference type="AlphaFoldDB" id="A0AAW1TH64"/>
<feature type="transmembrane region" description="Helical" evidence="5">
    <location>
        <begin position="353"/>
        <end position="372"/>
    </location>
</feature>
<name>A0AAW1TH64_9CUCU</name>
<dbReference type="PANTHER" id="PTHR46953:SF1">
    <property type="entry name" value="G-PROTEIN COUPLED RECEPTOR MTH-LIKE 1-RELATED"/>
    <property type="match status" value="1"/>
</dbReference>
<comment type="caution">
    <text evidence="8">The sequence shown here is derived from an EMBL/GenBank/DDBJ whole genome shotgun (WGS) entry which is preliminary data.</text>
</comment>
<dbReference type="PANTHER" id="PTHR46953">
    <property type="entry name" value="G-PROTEIN COUPLED RECEPTOR MTH-LIKE 1-RELATED"/>
    <property type="match status" value="1"/>
</dbReference>
<evidence type="ECO:0000256" key="1">
    <source>
        <dbReference type="ARBA" id="ARBA00004141"/>
    </source>
</evidence>
<feature type="transmembrane region" description="Helical" evidence="5">
    <location>
        <begin position="479"/>
        <end position="498"/>
    </location>
</feature>
<sequence>MSVLLAFLLIFNIELSTGSNFHYPKCCNSEEMVKENNSIYGCVENRNLRLQIHSQEKNLFNNFENGFCVDIIENHFALFESDNETLKHKTNLSVFQYPKCCPLNYYYDPNFHSCSKSYENNFTTPSGVHFLRIGLPKCDLIADYRVESSEVFLDENNALFVPEPNKTYSSGKYCYDENENGTHYIRVCENSYEICDRVRCIHKCCMDGQSFVNGAKCEDTYVHGISLNFTERIEYPYDNFAVIHGHNCILYQLSETKFAYHLDPQGIFHMYEDIADQTKSYNIHDQAYCVEHVDKKPTIFQYMFFRCFPQVVSIKVKFLFTRWAMLASCICLVLTIVAYTITSEIRTFFGKILISYCAALLLGFACLSYLSFDLYSKDLVCRIMGTLGFYLIFSSFTWLNIMCFDIYYTFSSSSPLENKRCSKKWRRFIYYSIYAWGLPLVLSLVCELYLNHVSPMYSTKLIRTNCIFQKSDKDAYADLIFSTIPLTVLEISNVIFFVKTVRYYLNVKVQVMKVNEGKIYGQDVKNRLEKYKERLMSFRLLCSLKQSCIDDTLL</sequence>
<dbReference type="GO" id="GO:0007166">
    <property type="term" value="P:cell surface receptor signaling pathway"/>
    <property type="evidence" value="ECO:0007669"/>
    <property type="project" value="InterPro"/>
</dbReference>
<evidence type="ECO:0000256" key="6">
    <source>
        <dbReference type="SAM" id="SignalP"/>
    </source>
</evidence>
<dbReference type="GO" id="GO:0016020">
    <property type="term" value="C:membrane"/>
    <property type="evidence" value="ECO:0007669"/>
    <property type="project" value="UniProtKB-SubCell"/>
</dbReference>
<feature type="transmembrane region" description="Helical" evidence="5">
    <location>
        <begin position="323"/>
        <end position="341"/>
    </location>
</feature>
<keyword evidence="9" id="KW-1185">Reference proteome</keyword>
<evidence type="ECO:0000256" key="5">
    <source>
        <dbReference type="SAM" id="Phobius"/>
    </source>
</evidence>
<dbReference type="InterPro" id="IPR017981">
    <property type="entry name" value="GPCR_2-like_7TM"/>
</dbReference>
<protein>
    <recommendedName>
        <fullName evidence="7">G-protein coupled receptors family 2 profile 2 domain-containing protein</fullName>
    </recommendedName>
</protein>
<dbReference type="Proteomes" id="UP001431783">
    <property type="component" value="Unassembled WGS sequence"/>
</dbReference>
<organism evidence="8 9">
    <name type="scientific">Henosepilachna vigintioctopunctata</name>
    <dbReference type="NCBI Taxonomy" id="420089"/>
    <lineage>
        <taxon>Eukaryota</taxon>
        <taxon>Metazoa</taxon>
        <taxon>Ecdysozoa</taxon>
        <taxon>Arthropoda</taxon>
        <taxon>Hexapoda</taxon>
        <taxon>Insecta</taxon>
        <taxon>Pterygota</taxon>
        <taxon>Neoptera</taxon>
        <taxon>Endopterygota</taxon>
        <taxon>Coleoptera</taxon>
        <taxon>Polyphaga</taxon>
        <taxon>Cucujiformia</taxon>
        <taxon>Coccinelloidea</taxon>
        <taxon>Coccinellidae</taxon>
        <taxon>Epilachninae</taxon>
        <taxon>Epilachnini</taxon>
        <taxon>Henosepilachna</taxon>
    </lineage>
</organism>
<keyword evidence="2 5" id="KW-0812">Transmembrane</keyword>
<dbReference type="CDD" id="cd15039">
    <property type="entry name" value="7tmB3_Methuselah-like"/>
    <property type="match status" value="1"/>
</dbReference>
<comment type="subcellular location">
    <subcellularLocation>
        <location evidence="1">Membrane</location>
        <topology evidence="1">Multi-pass membrane protein</topology>
    </subcellularLocation>
</comment>
<dbReference type="InterPro" id="IPR052808">
    <property type="entry name" value="GPCR_Mth-like"/>
</dbReference>
<evidence type="ECO:0000256" key="2">
    <source>
        <dbReference type="ARBA" id="ARBA00022692"/>
    </source>
</evidence>
<feature type="transmembrane region" description="Helical" evidence="5">
    <location>
        <begin position="428"/>
        <end position="450"/>
    </location>
</feature>
<dbReference type="InterPro" id="IPR000832">
    <property type="entry name" value="GPCR_2_secretin-like"/>
</dbReference>
<evidence type="ECO:0000313" key="8">
    <source>
        <dbReference type="EMBL" id="KAK9869397.1"/>
    </source>
</evidence>
<reference evidence="8 9" key="1">
    <citation type="submission" date="2023-03" db="EMBL/GenBank/DDBJ databases">
        <title>Genome insight into feeding habits of ladybird beetles.</title>
        <authorList>
            <person name="Li H.-S."/>
            <person name="Huang Y.-H."/>
            <person name="Pang H."/>
        </authorList>
    </citation>
    <scope>NUCLEOTIDE SEQUENCE [LARGE SCALE GENOMIC DNA]</scope>
    <source>
        <strain evidence="8">SYSU_2023b</strain>
        <tissue evidence="8">Whole body</tissue>
    </source>
</reference>
<keyword evidence="6" id="KW-0732">Signal</keyword>
<dbReference type="EMBL" id="JARQZJ010000001">
    <property type="protein sequence ID" value="KAK9869397.1"/>
    <property type="molecule type" value="Genomic_DNA"/>
</dbReference>
<keyword evidence="3 5" id="KW-1133">Transmembrane helix</keyword>
<dbReference type="Pfam" id="PF00002">
    <property type="entry name" value="7tm_2"/>
    <property type="match status" value="1"/>
</dbReference>
<evidence type="ECO:0000256" key="3">
    <source>
        <dbReference type="ARBA" id="ARBA00022989"/>
    </source>
</evidence>